<protein>
    <recommendedName>
        <fullName evidence="3">Amidohydrolase</fullName>
    </recommendedName>
</protein>
<dbReference type="Gene3D" id="3.40.50.10910">
    <property type="entry name" value="Amidohydrolase"/>
    <property type="match status" value="1"/>
</dbReference>
<sequence>MRTLIRGVRLFNGTSTLPDVDVLIVDDLIAQPDGRPADVEIDGTGKTLLPGLIDAHTHVSDGMLAQALTFGVTTELDMFCMPGNLARQRALAAERDDVADLRSAGVLATVPNGHPSQIMAAGAEVLASLGDAIGPFDTIAEAGQAKAFVEARLSEGADYLKIVIDDGCTAGLNLPVMEPEVVAALVEAGHAAGLKSIAHVATAHDTLVALEAGIDGLAHVFHHSEPGDPSVADLAARIAAHGAFVITTLTYIEKIAQDPAGAELVRDERIAARLSDRYKAVIDRDHSAA</sequence>
<gene>
    <name evidence="1" type="ORF">ACFQ08_29800</name>
</gene>
<evidence type="ECO:0000313" key="2">
    <source>
        <dbReference type="Proteomes" id="UP001597024"/>
    </source>
</evidence>
<evidence type="ECO:0000313" key="1">
    <source>
        <dbReference type="EMBL" id="MFD0888752.1"/>
    </source>
</evidence>
<dbReference type="InterPro" id="IPR032466">
    <property type="entry name" value="Metal_Hydrolase"/>
</dbReference>
<dbReference type="Gene3D" id="1.20.58.520">
    <property type="entry name" value="Amidohydrolase"/>
    <property type="match status" value="1"/>
</dbReference>
<dbReference type="InterPro" id="IPR051781">
    <property type="entry name" value="Metallo-dep_Hydrolase"/>
</dbReference>
<comment type="caution">
    <text evidence="1">The sequence shown here is derived from an EMBL/GenBank/DDBJ whole genome shotgun (WGS) entry which is preliminary data.</text>
</comment>
<reference evidence="2" key="1">
    <citation type="journal article" date="2019" name="Int. J. Syst. Evol. Microbiol.">
        <title>The Global Catalogue of Microorganisms (GCM) 10K type strain sequencing project: providing services to taxonomists for standard genome sequencing and annotation.</title>
        <authorList>
            <consortium name="The Broad Institute Genomics Platform"/>
            <consortium name="The Broad Institute Genome Sequencing Center for Infectious Disease"/>
            <person name="Wu L."/>
            <person name="Ma J."/>
        </authorList>
    </citation>
    <scope>NUCLEOTIDE SEQUENCE [LARGE SCALE GENOMIC DNA]</scope>
    <source>
        <strain evidence="2">CCUG 62974</strain>
    </source>
</reference>
<dbReference type="SUPFAM" id="SSF51338">
    <property type="entry name" value="Composite domain of metallo-dependent hydrolases"/>
    <property type="match status" value="1"/>
</dbReference>
<feature type="non-terminal residue" evidence="1">
    <location>
        <position position="289"/>
    </location>
</feature>
<evidence type="ECO:0008006" key="3">
    <source>
        <dbReference type="Google" id="ProtNLM"/>
    </source>
</evidence>
<dbReference type="SUPFAM" id="SSF51556">
    <property type="entry name" value="Metallo-dependent hydrolases"/>
    <property type="match status" value="1"/>
</dbReference>
<dbReference type="Gene3D" id="3.30.110.90">
    <property type="entry name" value="Amidohydrolase"/>
    <property type="match status" value="1"/>
</dbReference>
<dbReference type="Gene3D" id="2.30.40.10">
    <property type="entry name" value="Urease, subunit C, domain 1"/>
    <property type="match status" value="1"/>
</dbReference>
<dbReference type="Proteomes" id="UP001597024">
    <property type="component" value="Unassembled WGS sequence"/>
</dbReference>
<dbReference type="PANTHER" id="PTHR43135">
    <property type="entry name" value="ALPHA-D-RIBOSE 1-METHYLPHOSPHONATE 5-TRIPHOSPHATE DIPHOSPHATASE"/>
    <property type="match status" value="1"/>
</dbReference>
<name>A0ABW3E015_9ACTN</name>
<dbReference type="PANTHER" id="PTHR43135:SF3">
    <property type="entry name" value="ALPHA-D-RIBOSE 1-METHYLPHOSPHONATE 5-TRIPHOSPHATE DIPHOSPHATASE"/>
    <property type="match status" value="1"/>
</dbReference>
<dbReference type="EMBL" id="JBHTHX010001475">
    <property type="protein sequence ID" value="MFD0888752.1"/>
    <property type="molecule type" value="Genomic_DNA"/>
</dbReference>
<organism evidence="1 2">
    <name type="scientific">Streptosporangium algeriense</name>
    <dbReference type="NCBI Taxonomy" id="1682748"/>
    <lineage>
        <taxon>Bacteria</taxon>
        <taxon>Bacillati</taxon>
        <taxon>Actinomycetota</taxon>
        <taxon>Actinomycetes</taxon>
        <taxon>Streptosporangiales</taxon>
        <taxon>Streptosporangiaceae</taxon>
        <taxon>Streptosporangium</taxon>
    </lineage>
</organism>
<proteinExistence type="predicted"/>
<keyword evidence="2" id="KW-1185">Reference proteome</keyword>
<accession>A0ABW3E015</accession>
<dbReference type="InterPro" id="IPR011059">
    <property type="entry name" value="Metal-dep_hydrolase_composite"/>
</dbReference>